<dbReference type="EMBL" id="JADBGQ010000008">
    <property type="protein sequence ID" value="KAG5383579.1"/>
    <property type="molecule type" value="Genomic_DNA"/>
</dbReference>
<gene>
    <name evidence="1" type="primary">A09g505010.1_BraROA</name>
    <name evidence="1" type="ORF">IGI04_035049</name>
</gene>
<accession>A0ABQ7LDC8</accession>
<evidence type="ECO:0000313" key="1">
    <source>
        <dbReference type="EMBL" id="KAG5383579.1"/>
    </source>
</evidence>
<dbReference type="InterPro" id="IPR011990">
    <property type="entry name" value="TPR-like_helical_dom_sf"/>
</dbReference>
<sequence>MMDFLNPRQSPPLGVRATATLSDLHRDGAWLLRPARTENQGDLDMAEKMMKEMDCVGLCPDVITYTGVLENGEDLSKLVKLGGVSLSECFSCVANTVKCMKRWEAAEKIFRLVLVRGIRPDGLACSLVIRELCLLERYHDCFLVIEKADVVSTIDTDVHLVL</sequence>
<keyword evidence="2" id="KW-1185">Reference proteome</keyword>
<dbReference type="Gene3D" id="1.25.40.10">
    <property type="entry name" value="Tetratricopeptide repeat domain"/>
    <property type="match status" value="1"/>
</dbReference>
<evidence type="ECO:0000313" key="2">
    <source>
        <dbReference type="Proteomes" id="UP000823674"/>
    </source>
</evidence>
<name>A0ABQ7LDC8_BRACM</name>
<protein>
    <recommendedName>
        <fullName evidence="3">Pentatricopeptide repeat-containing protein</fullName>
    </recommendedName>
</protein>
<comment type="caution">
    <text evidence="1">The sequence shown here is derived from an EMBL/GenBank/DDBJ whole genome shotgun (WGS) entry which is preliminary data.</text>
</comment>
<proteinExistence type="predicted"/>
<reference evidence="1 2" key="1">
    <citation type="submission" date="2021-03" db="EMBL/GenBank/DDBJ databases">
        <authorList>
            <person name="King G.J."/>
            <person name="Bancroft I."/>
            <person name="Baten A."/>
            <person name="Bloomfield J."/>
            <person name="Borpatragohain P."/>
            <person name="He Z."/>
            <person name="Irish N."/>
            <person name="Irwin J."/>
            <person name="Liu K."/>
            <person name="Mauleon R.P."/>
            <person name="Moore J."/>
            <person name="Morris R."/>
            <person name="Ostergaard L."/>
            <person name="Wang B."/>
            <person name="Wells R."/>
        </authorList>
    </citation>
    <scope>NUCLEOTIDE SEQUENCE [LARGE SCALE GENOMIC DNA]</scope>
    <source>
        <strain evidence="1">R-o-18</strain>
        <tissue evidence="1">Leaf</tissue>
    </source>
</reference>
<evidence type="ECO:0008006" key="3">
    <source>
        <dbReference type="Google" id="ProtNLM"/>
    </source>
</evidence>
<dbReference type="Proteomes" id="UP000823674">
    <property type="component" value="Chromosome A09"/>
</dbReference>
<organism evidence="1 2">
    <name type="scientific">Brassica rapa subsp. trilocularis</name>
    <dbReference type="NCBI Taxonomy" id="1813537"/>
    <lineage>
        <taxon>Eukaryota</taxon>
        <taxon>Viridiplantae</taxon>
        <taxon>Streptophyta</taxon>
        <taxon>Embryophyta</taxon>
        <taxon>Tracheophyta</taxon>
        <taxon>Spermatophyta</taxon>
        <taxon>Magnoliopsida</taxon>
        <taxon>eudicotyledons</taxon>
        <taxon>Gunneridae</taxon>
        <taxon>Pentapetalae</taxon>
        <taxon>rosids</taxon>
        <taxon>malvids</taxon>
        <taxon>Brassicales</taxon>
        <taxon>Brassicaceae</taxon>
        <taxon>Brassiceae</taxon>
        <taxon>Brassica</taxon>
    </lineage>
</organism>